<comment type="similarity">
    <text evidence="1">Belongs to the malic enzymes family.</text>
</comment>
<gene>
    <name evidence="5" type="ORF">IC006_1827</name>
    <name evidence="6" type="ORF">IC007_1804</name>
</gene>
<evidence type="ECO:0000259" key="4">
    <source>
        <dbReference type="SMART" id="SM01274"/>
    </source>
</evidence>
<evidence type="ECO:0000256" key="1">
    <source>
        <dbReference type="ARBA" id="ARBA00008785"/>
    </source>
</evidence>
<accession>A0A510DWE2</accession>
<keyword evidence="2" id="KW-0560">Oxidoreductase</keyword>
<dbReference type="RefSeq" id="WP_054844877.1">
    <property type="nucleotide sequence ID" value="NZ_AP018929.1"/>
</dbReference>
<accession>A0A510E413</accession>
<dbReference type="OrthoDB" id="45556at2157"/>
<dbReference type="InterPro" id="IPR036291">
    <property type="entry name" value="NAD(P)-bd_dom_sf"/>
</dbReference>
<dbReference type="CDD" id="cd05311">
    <property type="entry name" value="NAD_bind_2_malic_enz"/>
    <property type="match status" value="1"/>
</dbReference>
<dbReference type="InterPro" id="IPR012301">
    <property type="entry name" value="Malic_N_dom"/>
</dbReference>
<dbReference type="Proteomes" id="UP000322983">
    <property type="component" value="Chromosome"/>
</dbReference>
<dbReference type="InterPro" id="IPR037062">
    <property type="entry name" value="Malic_N_dom_sf"/>
</dbReference>
<dbReference type="EMBL" id="AP018929">
    <property type="protein sequence ID" value="BBG24505.1"/>
    <property type="molecule type" value="Genomic_DNA"/>
</dbReference>
<dbReference type="SMART" id="SM00919">
    <property type="entry name" value="Malic_M"/>
    <property type="match status" value="1"/>
</dbReference>
<sequence length="425" mass="46670">MVDFDKEALDVSAKYKGKIQVTPKVPVKSLQDFAILYTPGVAAVSREIHKDTSKSFELTYRWNSIAIVTDGTRVLGLGDIGPEAAMPVMEGKSLLFKYLGGVDAVPLTINTKDPEKIIETIKILETSFGGINLEDIESPKCFYILDKLREELNIPVWHDDQQGTAGATLAGLIIALELTGRDPKNTKILLYGSGAANIATARLLNSYGIPYGNMIMTDSLGPLYKGRKDEEEMKVENAWKYDLLQKTNKDNITQLEDAFKGTDVLIAASKPGPGTIKPDQIRLMSKDPIVFALANPVPEIWPEEAKKAGAKIVGTGRSDFENQLNNSLIFPAVFRGALDVRAKTITDEMVIEAARELASHVRSKGASENYIIPKMTEWEVYPKVAAAVASKAQSQGIARRAISFDEEIKNAKSLIEEARKIMNLL</sequence>
<evidence type="ECO:0000313" key="5">
    <source>
        <dbReference type="EMBL" id="BBG24505.1"/>
    </source>
</evidence>
<dbReference type="SMART" id="SM01274">
    <property type="entry name" value="malic"/>
    <property type="match status" value="1"/>
</dbReference>
<dbReference type="AlphaFoldDB" id="A0A510DWE2"/>
<dbReference type="GO" id="GO:0016616">
    <property type="term" value="F:oxidoreductase activity, acting on the CH-OH group of donors, NAD or NADP as acceptor"/>
    <property type="evidence" value="ECO:0007669"/>
    <property type="project" value="InterPro"/>
</dbReference>
<dbReference type="KEGG" id="step:IC006_1827"/>
<dbReference type="PIRSF" id="PIRSF000106">
    <property type="entry name" value="ME"/>
    <property type="match status" value="1"/>
</dbReference>
<dbReference type="Gene3D" id="3.40.50.720">
    <property type="entry name" value="NAD(P)-binding Rossmann-like Domain"/>
    <property type="match status" value="1"/>
</dbReference>
<reference evidence="5 7" key="2">
    <citation type="journal article" date="2020" name="Int. J. Syst. Evol. Microbiol.">
        <title>Sulfuracidifex tepidarius gen. nov., sp. nov. and transfer of Sulfolobus metallicus Huber and Stetter 1992 to the genus Sulfuracidifex as Sulfuracidifex metallicus comb. nov.</title>
        <authorList>
            <person name="Itoh T."/>
            <person name="Miura T."/>
            <person name="Sakai H.D."/>
            <person name="Kato S."/>
            <person name="Ohkuma M."/>
            <person name="Takashina T."/>
        </authorList>
    </citation>
    <scope>NUCLEOTIDE SEQUENCE [LARGE SCALE GENOMIC DNA]</scope>
    <source>
        <strain evidence="5 7">IC-006</strain>
        <strain evidence="6">IC-007</strain>
    </source>
</reference>
<dbReference type="Proteomes" id="UP000325030">
    <property type="component" value="Chromosome"/>
</dbReference>
<dbReference type="Pfam" id="PF00390">
    <property type="entry name" value="malic"/>
    <property type="match status" value="1"/>
</dbReference>
<reference evidence="8" key="1">
    <citation type="submission" date="2018-09" db="EMBL/GenBank/DDBJ databases">
        <title>Complete Genome Sequencing of Sulfolobus sp. JCM 16834.</title>
        <authorList>
            <person name="Kato S."/>
            <person name="Itoh T."/>
            <person name="Ohkuma M."/>
        </authorList>
    </citation>
    <scope>NUCLEOTIDE SEQUENCE [LARGE SCALE GENOMIC DNA]</scope>
    <source>
        <strain evidence="8">IC-007</strain>
    </source>
</reference>
<feature type="domain" description="Malic enzyme N-terminal" evidence="4">
    <location>
        <begin position="16"/>
        <end position="149"/>
    </location>
</feature>
<dbReference type="SUPFAM" id="SSF51735">
    <property type="entry name" value="NAD(P)-binding Rossmann-fold domains"/>
    <property type="match status" value="1"/>
</dbReference>
<dbReference type="Pfam" id="PF03949">
    <property type="entry name" value="Malic_M"/>
    <property type="match status" value="1"/>
</dbReference>
<keyword evidence="7" id="KW-1185">Reference proteome</keyword>
<evidence type="ECO:0000313" key="7">
    <source>
        <dbReference type="Proteomes" id="UP000322983"/>
    </source>
</evidence>
<protein>
    <submittedName>
        <fullName evidence="5">NAD-dependent malic enzyme</fullName>
    </submittedName>
</protein>
<feature type="domain" description="Malic enzyme NAD-binding" evidence="3">
    <location>
        <begin position="161"/>
        <end position="393"/>
    </location>
</feature>
<organism evidence="5 7">
    <name type="scientific">Sulfuracidifex tepidarius</name>
    <dbReference type="NCBI Taxonomy" id="1294262"/>
    <lineage>
        <taxon>Archaea</taxon>
        <taxon>Thermoproteota</taxon>
        <taxon>Thermoprotei</taxon>
        <taxon>Sulfolobales</taxon>
        <taxon>Sulfolobaceae</taxon>
        <taxon>Sulfuracidifex</taxon>
    </lineage>
</organism>
<dbReference type="InterPro" id="IPR012302">
    <property type="entry name" value="Malic_NAD-bd"/>
</dbReference>
<name>A0A510DWE2_9CREN</name>
<dbReference type="InterPro" id="IPR045213">
    <property type="entry name" value="Malic_NAD-bd_bact_type"/>
</dbReference>
<dbReference type="EMBL" id="AP018930">
    <property type="protein sequence ID" value="BBG27262.1"/>
    <property type="molecule type" value="Genomic_DNA"/>
</dbReference>
<dbReference type="InterPro" id="IPR046346">
    <property type="entry name" value="Aminoacid_DH-like_N_sf"/>
</dbReference>
<dbReference type="SUPFAM" id="SSF53223">
    <property type="entry name" value="Aminoacid dehydrogenase-like, N-terminal domain"/>
    <property type="match status" value="1"/>
</dbReference>
<dbReference type="InterPro" id="IPR051674">
    <property type="entry name" value="Malate_Decarboxylase"/>
</dbReference>
<dbReference type="GO" id="GO:0051287">
    <property type="term" value="F:NAD binding"/>
    <property type="evidence" value="ECO:0007669"/>
    <property type="project" value="InterPro"/>
</dbReference>
<dbReference type="PANTHER" id="PTHR43237">
    <property type="entry name" value="NADP-DEPENDENT MALIC ENZYME"/>
    <property type="match status" value="1"/>
</dbReference>
<dbReference type="STRING" id="1294262.GCA_001316085_00183"/>
<evidence type="ECO:0000259" key="3">
    <source>
        <dbReference type="SMART" id="SM00919"/>
    </source>
</evidence>
<dbReference type="InterPro" id="IPR001891">
    <property type="entry name" value="Malic_OxRdtase"/>
</dbReference>
<evidence type="ECO:0000313" key="6">
    <source>
        <dbReference type="EMBL" id="BBG27262.1"/>
    </source>
</evidence>
<dbReference type="GeneID" id="41718145"/>
<dbReference type="GO" id="GO:0004470">
    <property type="term" value="F:malic enzyme activity"/>
    <property type="evidence" value="ECO:0007669"/>
    <property type="project" value="InterPro"/>
</dbReference>
<evidence type="ECO:0000256" key="2">
    <source>
        <dbReference type="ARBA" id="ARBA00023002"/>
    </source>
</evidence>
<dbReference type="PANTHER" id="PTHR43237:SF4">
    <property type="entry name" value="NADP-DEPENDENT MALIC ENZYME"/>
    <property type="match status" value="1"/>
</dbReference>
<dbReference type="Gene3D" id="3.40.50.10380">
    <property type="entry name" value="Malic enzyme, N-terminal domain"/>
    <property type="match status" value="1"/>
</dbReference>
<evidence type="ECO:0000313" key="8">
    <source>
        <dbReference type="Proteomes" id="UP000325030"/>
    </source>
</evidence>
<proteinExistence type="inferred from homology"/>